<dbReference type="Pfam" id="PF13860">
    <property type="entry name" value="FlgD_ig"/>
    <property type="match status" value="1"/>
</dbReference>
<evidence type="ECO:0000256" key="3">
    <source>
        <dbReference type="ARBA" id="ARBA00022795"/>
    </source>
</evidence>
<feature type="domain" description="FlgD Tudor-like" evidence="7">
    <location>
        <begin position="93"/>
        <end position="225"/>
    </location>
</feature>
<evidence type="ECO:0000259" key="7">
    <source>
        <dbReference type="Pfam" id="PF13861"/>
    </source>
</evidence>
<dbReference type="Gene3D" id="2.60.40.4070">
    <property type="match status" value="1"/>
</dbReference>
<gene>
    <name evidence="8" type="ORF">H8S47_15525</name>
</gene>
<keyword evidence="8" id="KW-0969">Cilium</keyword>
<protein>
    <recommendedName>
        <fullName evidence="2 5">Basal-body rod modification protein FlgD</fullName>
    </recommendedName>
</protein>
<dbReference type="RefSeq" id="WP_187504696.1">
    <property type="nucleotide sequence ID" value="NZ_CP162536.1"/>
</dbReference>
<dbReference type="InterPro" id="IPR025965">
    <property type="entry name" value="FlgD/Vpr_Ig-like"/>
</dbReference>
<name>A0ABR7ARL1_9SPHN</name>
<evidence type="ECO:0000256" key="1">
    <source>
        <dbReference type="ARBA" id="ARBA00010577"/>
    </source>
</evidence>
<keyword evidence="9" id="KW-1185">Reference proteome</keyword>
<dbReference type="Pfam" id="PF13861">
    <property type="entry name" value="FLgD_tudor"/>
    <property type="match status" value="1"/>
</dbReference>
<feature type="domain" description="FlgD/Vpr Ig-like" evidence="6">
    <location>
        <begin position="115"/>
        <end position="185"/>
    </location>
</feature>
<organism evidence="8 9">
    <name type="scientific">Sphingomonas albertensis</name>
    <dbReference type="NCBI Taxonomy" id="2762591"/>
    <lineage>
        <taxon>Bacteria</taxon>
        <taxon>Pseudomonadati</taxon>
        <taxon>Pseudomonadota</taxon>
        <taxon>Alphaproteobacteria</taxon>
        <taxon>Sphingomonadales</taxon>
        <taxon>Sphingomonadaceae</taxon>
        <taxon>Sphingomonas</taxon>
    </lineage>
</organism>
<comment type="similarity">
    <text evidence="1 5">Belongs to the FlgD family.</text>
</comment>
<keyword evidence="8" id="KW-0282">Flagellum</keyword>
<dbReference type="InterPro" id="IPR005648">
    <property type="entry name" value="FlgD"/>
</dbReference>
<dbReference type="EMBL" id="JACONT010000039">
    <property type="protein sequence ID" value="MBC3943085.1"/>
    <property type="molecule type" value="Genomic_DNA"/>
</dbReference>
<sequence length="228" mass="22886">MASSFDTTLSNIGITRSSTAAAPKTTTAAESGTLNQNDFLKLMTAQMQNQDPFNPVDNTQMVAQMAQFSSLAGISEMNTTMKAISDKLGATSASDAMGYVGKTVLTEGSTAYGRTGGGIAGSVELAGAATGVNVTISDMNGVALKTMPLGAQAKGTVGYDWDGKDSTGADAGSGPFTVSINAQNNGTSVAATGLVWAPVQSVSTTTGTTILTLPGIGEVPVSAVRQIG</sequence>
<evidence type="ECO:0000313" key="9">
    <source>
        <dbReference type="Proteomes" id="UP000597613"/>
    </source>
</evidence>
<evidence type="ECO:0000256" key="2">
    <source>
        <dbReference type="ARBA" id="ARBA00016013"/>
    </source>
</evidence>
<dbReference type="InterPro" id="IPR025963">
    <property type="entry name" value="FLgD_Tudor"/>
</dbReference>
<evidence type="ECO:0000259" key="6">
    <source>
        <dbReference type="Pfam" id="PF13860"/>
    </source>
</evidence>
<dbReference type="Pfam" id="PF03963">
    <property type="entry name" value="FlgD"/>
    <property type="match status" value="1"/>
</dbReference>
<evidence type="ECO:0000313" key="8">
    <source>
        <dbReference type="EMBL" id="MBC3943085.1"/>
    </source>
</evidence>
<evidence type="ECO:0000256" key="4">
    <source>
        <dbReference type="ARBA" id="ARBA00024746"/>
    </source>
</evidence>
<comment type="function">
    <text evidence="4 5">Required for flagellar hook formation. May act as a scaffolding protein.</text>
</comment>
<accession>A0ABR7ARL1</accession>
<keyword evidence="3 5" id="KW-1005">Bacterial flagellum biogenesis</keyword>
<evidence type="ECO:0000256" key="5">
    <source>
        <dbReference type="RuleBase" id="RU362076"/>
    </source>
</evidence>
<comment type="caution">
    <text evidence="8">The sequence shown here is derived from an EMBL/GenBank/DDBJ whole genome shotgun (WGS) entry which is preliminary data.</text>
</comment>
<dbReference type="Gene3D" id="2.30.30.910">
    <property type="match status" value="1"/>
</dbReference>
<reference evidence="8 9" key="1">
    <citation type="submission" date="2020-08" db="EMBL/GenBank/DDBJ databases">
        <title>Putative novel bacterial strains isolated from necrotic wheat leaf tissues caused by Xanthomonas translucens.</title>
        <authorList>
            <person name="Tambong J.T."/>
        </authorList>
    </citation>
    <scope>NUCLEOTIDE SEQUENCE [LARGE SCALE GENOMIC DNA]</scope>
    <source>
        <strain evidence="9">DOAB 1063</strain>
    </source>
</reference>
<keyword evidence="8" id="KW-0966">Cell projection</keyword>
<proteinExistence type="inferred from homology"/>
<dbReference type="Proteomes" id="UP000597613">
    <property type="component" value="Unassembled WGS sequence"/>
</dbReference>